<dbReference type="PROSITE" id="PS51164">
    <property type="entry name" value="CBM1_2"/>
    <property type="match status" value="1"/>
</dbReference>
<dbReference type="SMART" id="SM00236">
    <property type="entry name" value="fCBD"/>
    <property type="match status" value="1"/>
</dbReference>
<name>A0AAD7MKW4_9AGAR</name>
<proteinExistence type="predicted"/>
<dbReference type="SUPFAM" id="SSF57180">
    <property type="entry name" value="Cellulose-binding domain"/>
    <property type="match status" value="1"/>
</dbReference>
<dbReference type="InterPro" id="IPR000254">
    <property type="entry name" value="CBD"/>
</dbReference>
<feature type="domain" description="CBM1" evidence="4">
    <location>
        <begin position="21"/>
        <end position="57"/>
    </location>
</feature>
<comment type="caution">
    <text evidence="5">The sequence shown here is derived from an EMBL/GenBank/DDBJ whole genome shotgun (WGS) entry which is preliminary data.</text>
</comment>
<evidence type="ECO:0000313" key="5">
    <source>
        <dbReference type="EMBL" id="KAJ7721034.1"/>
    </source>
</evidence>
<dbReference type="Pfam" id="PF00734">
    <property type="entry name" value="CBM_1"/>
    <property type="match status" value="1"/>
</dbReference>
<reference evidence="5" key="1">
    <citation type="submission" date="2023-03" db="EMBL/GenBank/DDBJ databases">
        <title>Massive genome expansion in bonnet fungi (Mycena s.s.) driven by repeated elements and novel gene families across ecological guilds.</title>
        <authorList>
            <consortium name="Lawrence Berkeley National Laboratory"/>
            <person name="Harder C.B."/>
            <person name="Miyauchi S."/>
            <person name="Viragh M."/>
            <person name="Kuo A."/>
            <person name="Thoen E."/>
            <person name="Andreopoulos B."/>
            <person name="Lu D."/>
            <person name="Skrede I."/>
            <person name="Drula E."/>
            <person name="Henrissat B."/>
            <person name="Morin E."/>
            <person name="Kohler A."/>
            <person name="Barry K."/>
            <person name="LaButti K."/>
            <person name="Morin E."/>
            <person name="Salamov A."/>
            <person name="Lipzen A."/>
            <person name="Mereny Z."/>
            <person name="Hegedus B."/>
            <person name="Baldrian P."/>
            <person name="Stursova M."/>
            <person name="Weitz H."/>
            <person name="Taylor A."/>
            <person name="Grigoriev I.V."/>
            <person name="Nagy L.G."/>
            <person name="Martin F."/>
            <person name="Kauserud H."/>
        </authorList>
    </citation>
    <scope>NUCLEOTIDE SEQUENCE</scope>
    <source>
        <strain evidence="5">CBHHK182m</strain>
    </source>
</reference>
<dbReference type="AlphaFoldDB" id="A0AAD7MKW4"/>
<evidence type="ECO:0000256" key="2">
    <source>
        <dbReference type="SAM" id="MobiDB-lite"/>
    </source>
</evidence>
<gene>
    <name evidence="5" type="ORF">B0H16DRAFT_1738523</name>
</gene>
<dbReference type="EMBL" id="JARKIB010000234">
    <property type="protein sequence ID" value="KAJ7721034.1"/>
    <property type="molecule type" value="Genomic_DNA"/>
</dbReference>
<dbReference type="PROSITE" id="PS00562">
    <property type="entry name" value="CBM1_1"/>
    <property type="match status" value="1"/>
</dbReference>
<feature type="signal peptide" evidence="3">
    <location>
        <begin position="1"/>
        <end position="19"/>
    </location>
</feature>
<evidence type="ECO:0000313" key="6">
    <source>
        <dbReference type="Proteomes" id="UP001215598"/>
    </source>
</evidence>
<dbReference type="Pfam" id="PF25485">
    <property type="entry name" value="DUF7908"/>
    <property type="match status" value="1"/>
</dbReference>
<feature type="region of interest" description="Disordered" evidence="2">
    <location>
        <begin position="66"/>
        <end position="94"/>
    </location>
</feature>
<feature type="chain" id="PRO_5041922816" description="CBM1 domain-containing protein" evidence="3">
    <location>
        <begin position="20"/>
        <end position="247"/>
    </location>
</feature>
<accession>A0AAD7MKW4</accession>
<sequence>MKSAYLSALAAFFTYSVSAQTTAPDWGQCGGTGWTGPTTCPTGWSCTFSSQWYSQCLQGGATTTITSSTVGSGTSTRTSTGTSTASSTSTAPGGSATLAPGYSFVRAVEDPNFHKYLQSQVLGTASPAVLGDYTQAAQFQVVNGQLIQNANGTNLYAVVAPPANSTVTKLGLSWSKTPDTLGTFVFSGDSLEWSSPTVPRQQTNAWLVCPSGSILSVFINLGAYDYMTPAGCADETLNAYTGATAVP</sequence>
<protein>
    <recommendedName>
        <fullName evidence="4">CBM1 domain-containing protein</fullName>
    </recommendedName>
</protein>
<dbReference type="InterPro" id="IPR035971">
    <property type="entry name" value="CBD_sf"/>
</dbReference>
<dbReference type="GO" id="GO:0030248">
    <property type="term" value="F:cellulose binding"/>
    <property type="evidence" value="ECO:0007669"/>
    <property type="project" value="InterPro"/>
</dbReference>
<dbReference type="GO" id="GO:0005576">
    <property type="term" value="C:extracellular region"/>
    <property type="evidence" value="ECO:0007669"/>
    <property type="project" value="InterPro"/>
</dbReference>
<dbReference type="Proteomes" id="UP001215598">
    <property type="component" value="Unassembled WGS sequence"/>
</dbReference>
<dbReference type="GO" id="GO:0005975">
    <property type="term" value="P:carbohydrate metabolic process"/>
    <property type="evidence" value="ECO:0007669"/>
    <property type="project" value="InterPro"/>
</dbReference>
<dbReference type="InterPro" id="IPR057230">
    <property type="entry name" value="DUF7908"/>
</dbReference>
<organism evidence="5 6">
    <name type="scientific">Mycena metata</name>
    <dbReference type="NCBI Taxonomy" id="1033252"/>
    <lineage>
        <taxon>Eukaryota</taxon>
        <taxon>Fungi</taxon>
        <taxon>Dikarya</taxon>
        <taxon>Basidiomycota</taxon>
        <taxon>Agaricomycotina</taxon>
        <taxon>Agaricomycetes</taxon>
        <taxon>Agaricomycetidae</taxon>
        <taxon>Agaricales</taxon>
        <taxon>Marasmiineae</taxon>
        <taxon>Mycenaceae</taxon>
        <taxon>Mycena</taxon>
    </lineage>
</organism>
<keyword evidence="1 3" id="KW-0732">Signal</keyword>
<evidence type="ECO:0000256" key="1">
    <source>
        <dbReference type="ARBA" id="ARBA00022729"/>
    </source>
</evidence>
<evidence type="ECO:0000256" key="3">
    <source>
        <dbReference type="SAM" id="SignalP"/>
    </source>
</evidence>
<evidence type="ECO:0000259" key="4">
    <source>
        <dbReference type="PROSITE" id="PS51164"/>
    </source>
</evidence>
<keyword evidence="6" id="KW-1185">Reference proteome</keyword>